<dbReference type="SMART" id="SM00355">
    <property type="entry name" value="ZnF_C2H2"/>
    <property type="match status" value="2"/>
</dbReference>
<feature type="region of interest" description="Disordered" evidence="2">
    <location>
        <begin position="199"/>
        <end position="219"/>
    </location>
</feature>
<reference evidence="4" key="1">
    <citation type="journal article" date="2020" name="Stud. Mycol.">
        <title>101 Dothideomycetes genomes: a test case for predicting lifestyles and emergence of pathogens.</title>
        <authorList>
            <person name="Haridas S."/>
            <person name="Albert R."/>
            <person name="Binder M."/>
            <person name="Bloem J."/>
            <person name="Labutti K."/>
            <person name="Salamov A."/>
            <person name="Andreopoulos B."/>
            <person name="Baker S."/>
            <person name="Barry K."/>
            <person name="Bills G."/>
            <person name="Bluhm B."/>
            <person name="Cannon C."/>
            <person name="Castanera R."/>
            <person name="Culley D."/>
            <person name="Daum C."/>
            <person name="Ezra D."/>
            <person name="Gonzalez J."/>
            <person name="Henrissat B."/>
            <person name="Kuo A."/>
            <person name="Liang C."/>
            <person name="Lipzen A."/>
            <person name="Lutzoni F."/>
            <person name="Magnuson J."/>
            <person name="Mondo S."/>
            <person name="Nolan M."/>
            <person name="Ohm R."/>
            <person name="Pangilinan J."/>
            <person name="Park H.-J."/>
            <person name="Ramirez L."/>
            <person name="Alfaro M."/>
            <person name="Sun H."/>
            <person name="Tritt A."/>
            <person name="Yoshinaga Y."/>
            <person name="Zwiers L.-H."/>
            <person name="Turgeon B."/>
            <person name="Goodwin S."/>
            <person name="Spatafora J."/>
            <person name="Crous P."/>
            <person name="Grigoriev I."/>
        </authorList>
    </citation>
    <scope>NUCLEOTIDE SEQUENCE</scope>
    <source>
        <strain evidence="4">CBS 123094</strain>
    </source>
</reference>
<feature type="region of interest" description="Disordered" evidence="2">
    <location>
        <begin position="1"/>
        <end position="33"/>
    </location>
</feature>
<dbReference type="EMBL" id="ML977575">
    <property type="protein sequence ID" value="KAF2002950.1"/>
    <property type="molecule type" value="Genomic_DNA"/>
</dbReference>
<evidence type="ECO:0000259" key="3">
    <source>
        <dbReference type="PROSITE" id="PS50157"/>
    </source>
</evidence>
<organism evidence="4 5">
    <name type="scientific">Amniculicola lignicola CBS 123094</name>
    <dbReference type="NCBI Taxonomy" id="1392246"/>
    <lineage>
        <taxon>Eukaryota</taxon>
        <taxon>Fungi</taxon>
        <taxon>Dikarya</taxon>
        <taxon>Ascomycota</taxon>
        <taxon>Pezizomycotina</taxon>
        <taxon>Dothideomycetes</taxon>
        <taxon>Pleosporomycetidae</taxon>
        <taxon>Pleosporales</taxon>
        <taxon>Amniculicolaceae</taxon>
        <taxon>Amniculicola</taxon>
    </lineage>
</organism>
<keyword evidence="1" id="KW-0479">Metal-binding</keyword>
<evidence type="ECO:0000256" key="2">
    <source>
        <dbReference type="SAM" id="MobiDB-lite"/>
    </source>
</evidence>
<evidence type="ECO:0000256" key="1">
    <source>
        <dbReference type="PROSITE-ProRule" id="PRU00042"/>
    </source>
</evidence>
<accession>A0A6A5WLV0</accession>
<sequence>METNTSRDGSRAPQNRRRHCIPKATSRYGNHGDQLKVGFGEGYNDHRSSPISSMYDEMTFDGHGHAYGDEFPAAPPSLHQQQGQHTVEEMDYGLASLDLGRSHPQFDHSPRPELQNGIECDSSYLGSITPNIAGGGVVHADHIYGERNDASMSYPPTYHPQAMDAMARAQLAGNGEPVYLDGHLYWSQQKEPFIPQTSNGYTQSVQNSGWSETVPDNRKPVQGTNVMTNLGQYSFPNAFSGASGMYAADYAEPRQIQQYEPPLLVSGMDRRTPFLTPETGHFQSTVASPNGDPWSPENMRDRSGDFKDMANLIDTSQGSETGKDQSTASSSLQLSASASSSNSDAVNELSDSRLTARPTDDSGVHWPSYSNPPQNPYGHMFRRDTSMQRPSIMISPPVPTPGGPYVRPETGIGHDSPAYPPSEQDSHLSIPQDDENVPGSPASSVQETSDTLTCRIEGCGAQFTGNHRKGNLARHRRTQHGRGDHSPVVFDCEGCTRMFRRKDARLKHYRTHHIELVTGGPVPRKYPPYS</sequence>
<gene>
    <name evidence="4" type="ORF">P154DRAFT_573760</name>
</gene>
<dbReference type="AlphaFoldDB" id="A0A6A5WLV0"/>
<dbReference type="OrthoDB" id="3800855at2759"/>
<feature type="region of interest" description="Disordered" evidence="2">
    <location>
        <begin position="264"/>
        <end position="449"/>
    </location>
</feature>
<dbReference type="InterPro" id="IPR013087">
    <property type="entry name" value="Znf_C2H2_type"/>
</dbReference>
<evidence type="ECO:0000313" key="5">
    <source>
        <dbReference type="Proteomes" id="UP000799779"/>
    </source>
</evidence>
<feature type="compositionally biased region" description="Low complexity" evidence="2">
    <location>
        <begin position="324"/>
        <end position="345"/>
    </location>
</feature>
<feature type="compositionally biased region" description="Polar residues" evidence="2">
    <location>
        <begin position="199"/>
        <end position="211"/>
    </location>
</feature>
<dbReference type="PROSITE" id="PS50157">
    <property type="entry name" value="ZINC_FINGER_C2H2_2"/>
    <property type="match status" value="1"/>
</dbReference>
<protein>
    <recommendedName>
        <fullName evidence="3">C2H2-type domain-containing protein</fullName>
    </recommendedName>
</protein>
<evidence type="ECO:0000313" key="4">
    <source>
        <dbReference type="EMBL" id="KAF2002950.1"/>
    </source>
</evidence>
<name>A0A6A5WLV0_9PLEO</name>
<feature type="domain" description="C2H2-type" evidence="3">
    <location>
        <begin position="490"/>
        <end position="512"/>
    </location>
</feature>
<keyword evidence="1" id="KW-0863">Zinc-finger</keyword>
<dbReference type="Gene3D" id="3.30.160.60">
    <property type="entry name" value="Classic Zinc Finger"/>
    <property type="match status" value="1"/>
</dbReference>
<feature type="compositionally biased region" description="Basic and acidic residues" evidence="2">
    <location>
        <begin position="298"/>
        <end position="308"/>
    </location>
</feature>
<proteinExistence type="predicted"/>
<dbReference type="GO" id="GO:0008270">
    <property type="term" value="F:zinc ion binding"/>
    <property type="evidence" value="ECO:0007669"/>
    <property type="project" value="UniProtKB-KW"/>
</dbReference>
<keyword evidence="5" id="KW-1185">Reference proteome</keyword>
<dbReference type="Proteomes" id="UP000799779">
    <property type="component" value="Unassembled WGS sequence"/>
</dbReference>
<keyword evidence="1" id="KW-0862">Zinc</keyword>